<dbReference type="Proteomes" id="UP000681967">
    <property type="component" value="Unassembled WGS sequence"/>
</dbReference>
<proteinExistence type="predicted"/>
<evidence type="ECO:0000313" key="1">
    <source>
        <dbReference type="EMBL" id="CAF4566258.1"/>
    </source>
</evidence>
<reference evidence="1" key="1">
    <citation type="submission" date="2021-02" db="EMBL/GenBank/DDBJ databases">
        <authorList>
            <person name="Nowell W R."/>
        </authorList>
    </citation>
    <scope>NUCLEOTIDE SEQUENCE</scope>
</reference>
<organism evidence="1 2">
    <name type="scientific">Rotaria magnacalcarata</name>
    <dbReference type="NCBI Taxonomy" id="392030"/>
    <lineage>
        <taxon>Eukaryota</taxon>
        <taxon>Metazoa</taxon>
        <taxon>Spiralia</taxon>
        <taxon>Gnathifera</taxon>
        <taxon>Rotifera</taxon>
        <taxon>Eurotatoria</taxon>
        <taxon>Bdelloidea</taxon>
        <taxon>Philodinida</taxon>
        <taxon>Philodinidae</taxon>
        <taxon>Rotaria</taxon>
    </lineage>
</organism>
<gene>
    <name evidence="1" type="ORF">BYL167_LOCUS38713</name>
</gene>
<name>A0A8S2YR39_9BILA</name>
<comment type="caution">
    <text evidence="1">The sequence shown here is derived from an EMBL/GenBank/DDBJ whole genome shotgun (WGS) entry which is preliminary data.</text>
</comment>
<evidence type="ECO:0000313" key="2">
    <source>
        <dbReference type="Proteomes" id="UP000681967"/>
    </source>
</evidence>
<accession>A0A8S2YR39</accession>
<protein>
    <submittedName>
        <fullName evidence="1">Uncharacterized protein</fullName>
    </submittedName>
</protein>
<dbReference type="AlphaFoldDB" id="A0A8S2YR39"/>
<dbReference type="EMBL" id="CAJOBH010091246">
    <property type="protein sequence ID" value="CAF4566258.1"/>
    <property type="molecule type" value="Genomic_DNA"/>
</dbReference>
<sequence>MLCSLWLKTIFSNLDINVFNFLRCRESALLLTMPIGSALLLVDALQQDLSLASLTDSSSKDPVLSSPLPSALHEMGIHSLSEFEADQVLQRRRDLTNC</sequence>